<feature type="binding site" evidence="12">
    <location>
        <position position="58"/>
    </location>
    <ligand>
        <name>glutathione</name>
        <dbReference type="ChEBI" id="CHEBI:57925"/>
    </ligand>
</feature>
<dbReference type="PIRSF" id="PIRSF005894">
    <property type="entry name" value="Monothiol_GRX"/>
    <property type="match status" value="1"/>
</dbReference>
<dbReference type="EMBL" id="CP042426">
    <property type="protein sequence ID" value="QFQ32033.1"/>
    <property type="molecule type" value="Genomic_DNA"/>
</dbReference>
<dbReference type="FunFam" id="3.40.30.10:FF:000006">
    <property type="entry name" value="Glutaredoxin"/>
    <property type="match status" value="1"/>
</dbReference>
<dbReference type="Gene3D" id="3.40.30.10">
    <property type="entry name" value="Glutaredoxin"/>
    <property type="match status" value="1"/>
</dbReference>
<organism evidence="15 16">
    <name type="scientific">Buchnera aphidicola</name>
    <name type="common">Aphis gossypii</name>
    <dbReference type="NCBI Taxonomy" id="98785"/>
    <lineage>
        <taxon>Bacteria</taxon>
        <taxon>Pseudomonadati</taxon>
        <taxon>Pseudomonadota</taxon>
        <taxon>Gammaproteobacteria</taxon>
        <taxon>Enterobacterales</taxon>
        <taxon>Erwiniaceae</taxon>
        <taxon>Buchnera</taxon>
    </lineage>
</organism>
<evidence type="ECO:0000256" key="1">
    <source>
        <dbReference type="ARBA" id="ARBA00002853"/>
    </source>
</evidence>
<evidence type="ECO:0000313" key="15">
    <source>
        <dbReference type="EMBL" id="QFQ32033.1"/>
    </source>
</evidence>
<dbReference type="GO" id="GO:0051537">
    <property type="term" value="F:2 iron, 2 sulfur cluster binding"/>
    <property type="evidence" value="ECO:0007669"/>
    <property type="project" value="UniProtKB-KW"/>
</dbReference>
<accession>A0A5J6ZD97</accession>
<feature type="binding site" evidence="12">
    <location>
        <position position="70"/>
    </location>
    <ligand>
        <name>glutathione</name>
        <dbReference type="ChEBI" id="CHEBI:57925"/>
    </ligand>
</feature>
<dbReference type="AlphaFoldDB" id="A0A5J6ZD97"/>
<feature type="domain" description="Glutaredoxin" evidence="14">
    <location>
        <begin position="16"/>
        <end position="80"/>
    </location>
</feature>
<gene>
    <name evidence="15" type="primary">grxD</name>
    <name evidence="15" type="ORF">FQV32_01170</name>
</gene>
<evidence type="ECO:0000256" key="5">
    <source>
        <dbReference type="ARBA" id="ARBA00022490"/>
    </source>
</evidence>
<protein>
    <recommendedName>
        <fullName evidence="11">Glutaredoxin</fullName>
    </recommendedName>
</protein>
<evidence type="ECO:0000256" key="9">
    <source>
        <dbReference type="ARBA" id="ARBA00023014"/>
    </source>
</evidence>
<evidence type="ECO:0000256" key="12">
    <source>
        <dbReference type="PIRSR" id="PIRSR005894-1"/>
    </source>
</evidence>
<proteinExistence type="inferred from homology"/>
<dbReference type="SUPFAM" id="SSF52833">
    <property type="entry name" value="Thioredoxin-like"/>
    <property type="match status" value="1"/>
</dbReference>
<dbReference type="RefSeq" id="WP_158346175.1">
    <property type="nucleotide sequence ID" value="NZ_CP042426.1"/>
</dbReference>
<comment type="subcellular location">
    <subcellularLocation>
        <location evidence="2">Cytoplasm</location>
    </subcellularLocation>
</comment>
<dbReference type="OrthoDB" id="9804115at2"/>
<dbReference type="NCBIfam" id="TIGR00365">
    <property type="entry name" value="Grx4 family monothiol glutaredoxin"/>
    <property type="match status" value="1"/>
</dbReference>
<keyword evidence="9 13" id="KW-0411">Iron-sulfur</keyword>
<feature type="binding site" evidence="13">
    <location>
        <position position="29"/>
    </location>
    <ligand>
        <name>[2Fe-2S] cluster</name>
        <dbReference type="ChEBI" id="CHEBI:190135"/>
        <note>ligand shared between dimeric partners</note>
    </ligand>
</feature>
<sequence>MDIIKKIENQIKKNIILIYMKGTPEAPSCGFSAQAVQALSVCGEKFAYVDILENEDIRRELPKYANWPTFPQLWVDGELIGGCSIIMEMLQDGELQKIISKAVSKHKNNV</sequence>
<dbReference type="PROSITE" id="PS51354">
    <property type="entry name" value="GLUTAREDOXIN_2"/>
    <property type="match status" value="1"/>
</dbReference>
<evidence type="ECO:0000256" key="8">
    <source>
        <dbReference type="ARBA" id="ARBA00023004"/>
    </source>
</evidence>
<evidence type="ECO:0000256" key="7">
    <source>
        <dbReference type="ARBA" id="ARBA00022723"/>
    </source>
</evidence>
<evidence type="ECO:0000313" key="16">
    <source>
        <dbReference type="Proteomes" id="UP000326914"/>
    </source>
</evidence>
<dbReference type="GO" id="GO:0015036">
    <property type="term" value="F:disulfide oxidoreductase activity"/>
    <property type="evidence" value="ECO:0007669"/>
    <property type="project" value="InterPro"/>
</dbReference>
<dbReference type="PANTHER" id="PTHR10293">
    <property type="entry name" value="GLUTAREDOXIN FAMILY MEMBER"/>
    <property type="match status" value="1"/>
</dbReference>
<dbReference type="InterPro" id="IPR014434">
    <property type="entry name" value="Monothiol_GRX"/>
</dbReference>
<evidence type="ECO:0000256" key="4">
    <source>
        <dbReference type="ARBA" id="ARBA00011738"/>
    </source>
</evidence>
<evidence type="ECO:0000256" key="6">
    <source>
        <dbReference type="ARBA" id="ARBA00022714"/>
    </source>
</evidence>
<feature type="binding site" evidence="12">
    <location>
        <position position="21"/>
    </location>
    <ligand>
        <name>glutathione</name>
        <dbReference type="ChEBI" id="CHEBI:57925"/>
    </ligand>
</feature>
<dbReference type="InterPro" id="IPR033658">
    <property type="entry name" value="GRX_PICOT-like"/>
</dbReference>
<dbReference type="CDD" id="cd03028">
    <property type="entry name" value="GRX_PICOT_like"/>
    <property type="match status" value="1"/>
</dbReference>
<evidence type="ECO:0000256" key="11">
    <source>
        <dbReference type="PIRNR" id="PIRNR005894"/>
    </source>
</evidence>
<evidence type="ECO:0000256" key="2">
    <source>
        <dbReference type="ARBA" id="ARBA00004496"/>
    </source>
</evidence>
<name>A0A5J6ZD97_9GAMM</name>
<comment type="function">
    <text evidence="1">Monothiol glutaredoxin involved in the biogenesis of iron-sulfur clusters.</text>
</comment>
<dbReference type="InterPro" id="IPR004480">
    <property type="entry name" value="Monothiol_GRX-rel"/>
</dbReference>
<evidence type="ECO:0000256" key="13">
    <source>
        <dbReference type="PIRSR" id="PIRSR005894-2"/>
    </source>
</evidence>
<keyword evidence="7 13" id="KW-0479">Metal-binding</keyword>
<feature type="binding site" evidence="12">
    <location>
        <begin position="83"/>
        <end position="84"/>
    </location>
    <ligand>
        <name>glutathione</name>
        <dbReference type="ChEBI" id="CHEBI:57925"/>
    </ligand>
</feature>
<evidence type="ECO:0000259" key="14">
    <source>
        <dbReference type="Pfam" id="PF00462"/>
    </source>
</evidence>
<dbReference type="PANTHER" id="PTHR10293:SF72">
    <property type="entry name" value="MONOTHIOL GLUTAREDOXIN-S14, CHLOROPLASTIC"/>
    <property type="match status" value="1"/>
</dbReference>
<dbReference type="InterPro" id="IPR002109">
    <property type="entry name" value="Glutaredoxin"/>
</dbReference>
<keyword evidence="5" id="KW-0963">Cytoplasm</keyword>
<keyword evidence="8 13" id="KW-0408">Iron</keyword>
<dbReference type="InterPro" id="IPR036249">
    <property type="entry name" value="Thioredoxin-like_sf"/>
</dbReference>
<evidence type="ECO:0000256" key="3">
    <source>
        <dbReference type="ARBA" id="ARBA00009630"/>
    </source>
</evidence>
<dbReference type="GO" id="GO:0046872">
    <property type="term" value="F:metal ion binding"/>
    <property type="evidence" value="ECO:0007669"/>
    <property type="project" value="UniProtKB-KW"/>
</dbReference>
<keyword evidence="6 13" id="KW-0001">2Fe-2S</keyword>
<dbReference type="Pfam" id="PF00462">
    <property type="entry name" value="Glutaredoxin"/>
    <property type="match status" value="1"/>
</dbReference>
<evidence type="ECO:0000256" key="10">
    <source>
        <dbReference type="ARBA" id="ARBA00023284"/>
    </source>
</evidence>
<keyword evidence="10" id="KW-0676">Redox-active center</keyword>
<reference evidence="15 16" key="1">
    <citation type="submission" date="2019-07" db="EMBL/GenBank/DDBJ databases">
        <title>Buchnera limit thermal tolerance of host aphids.</title>
        <authorList>
            <person name="Zhang B."/>
            <person name="Moran N."/>
        </authorList>
    </citation>
    <scope>NUCLEOTIDE SEQUENCE [LARGE SCALE GENOMIC DNA]</scope>
    <source>
        <strain evidence="15 16">Ago-UT1</strain>
    </source>
</reference>
<comment type="subunit">
    <text evidence="4">Homodimer.</text>
</comment>
<comment type="similarity">
    <text evidence="3 11">Belongs to the glutaredoxin family. Monothiol subfamily.</text>
</comment>
<dbReference type="Proteomes" id="UP000326914">
    <property type="component" value="Chromosome"/>
</dbReference>
<dbReference type="GO" id="GO:0005737">
    <property type="term" value="C:cytoplasm"/>
    <property type="evidence" value="ECO:0007669"/>
    <property type="project" value="UniProtKB-SubCell"/>
</dbReference>